<reference evidence="2" key="1">
    <citation type="submission" date="2023-01" db="EMBL/GenBank/DDBJ databases">
        <title>Complete genome sequence of Planctobacterium marinum strain Dej080120_11.</title>
        <authorList>
            <person name="Ueki S."/>
            <person name="Maruyama F."/>
        </authorList>
    </citation>
    <scope>NUCLEOTIDE SEQUENCE</scope>
    <source>
        <strain evidence="2">Dej080120_11</strain>
    </source>
</reference>
<organism evidence="2 3">
    <name type="scientific">Planctobacterium marinum</name>
    <dbReference type="NCBI Taxonomy" id="1631968"/>
    <lineage>
        <taxon>Bacteria</taxon>
        <taxon>Pseudomonadati</taxon>
        <taxon>Pseudomonadota</taxon>
        <taxon>Gammaproteobacteria</taxon>
        <taxon>Alteromonadales</taxon>
        <taxon>Alteromonadaceae</taxon>
        <taxon>Planctobacterium</taxon>
    </lineage>
</organism>
<evidence type="ECO:0000313" key="3">
    <source>
        <dbReference type="Proteomes" id="UP001333710"/>
    </source>
</evidence>
<dbReference type="KEGG" id="pmaw:MACH26_10820"/>
<dbReference type="Proteomes" id="UP001333710">
    <property type="component" value="Chromosome"/>
</dbReference>
<dbReference type="EMBL" id="AP027272">
    <property type="protein sequence ID" value="BDX05561.1"/>
    <property type="molecule type" value="Genomic_DNA"/>
</dbReference>
<gene>
    <name evidence="2" type="ORF">MACH26_10820</name>
</gene>
<keyword evidence="1" id="KW-0472">Membrane</keyword>
<feature type="transmembrane region" description="Helical" evidence="1">
    <location>
        <begin position="35"/>
        <end position="54"/>
    </location>
</feature>
<dbReference type="AlphaFoldDB" id="A0AA48HIY7"/>
<keyword evidence="1" id="KW-0812">Transmembrane</keyword>
<protein>
    <submittedName>
        <fullName evidence="2">Uncharacterized protein</fullName>
    </submittedName>
</protein>
<sequence>MDKKEQQEIKDNAPIMTGLLTEFAFWQSLKTSKTLQIMTIIGLLLFSGLGWLLYKMTGA</sequence>
<proteinExistence type="predicted"/>
<keyword evidence="3" id="KW-1185">Reference proteome</keyword>
<evidence type="ECO:0000313" key="2">
    <source>
        <dbReference type="EMBL" id="BDX05561.1"/>
    </source>
</evidence>
<accession>A0AA48HIY7</accession>
<evidence type="ECO:0000256" key="1">
    <source>
        <dbReference type="SAM" id="Phobius"/>
    </source>
</evidence>
<dbReference type="RefSeq" id="WP_338291540.1">
    <property type="nucleotide sequence ID" value="NZ_AP027272.1"/>
</dbReference>
<keyword evidence="1" id="KW-1133">Transmembrane helix</keyword>
<name>A0AA48HIY7_9ALTE</name>